<evidence type="ECO:0000256" key="2">
    <source>
        <dbReference type="SAM" id="MobiDB-lite"/>
    </source>
</evidence>
<gene>
    <name evidence="3" type="ORF">Leucomu_04375</name>
</gene>
<keyword evidence="1" id="KW-0812">Transmembrane</keyword>
<dbReference type="PROSITE" id="PS50895">
    <property type="entry name" value="SURF1"/>
    <property type="match status" value="1"/>
</dbReference>
<keyword evidence="1" id="KW-1133">Transmembrane helix</keyword>
<organism evidence="3 4">
    <name type="scientific">Leucobacter muris</name>
    <dbReference type="NCBI Taxonomy" id="1935379"/>
    <lineage>
        <taxon>Bacteria</taxon>
        <taxon>Bacillati</taxon>
        <taxon>Actinomycetota</taxon>
        <taxon>Actinomycetes</taxon>
        <taxon>Micrococcales</taxon>
        <taxon>Microbacteriaceae</taxon>
        <taxon>Leucobacter</taxon>
    </lineage>
</organism>
<feature type="transmembrane region" description="Helical" evidence="1">
    <location>
        <begin position="266"/>
        <end position="287"/>
    </location>
</feature>
<feature type="compositionally biased region" description="Pro residues" evidence="2">
    <location>
        <begin position="16"/>
        <end position="25"/>
    </location>
</feature>
<dbReference type="EMBL" id="CP035037">
    <property type="protein sequence ID" value="QAB17261.1"/>
    <property type="molecule type" value="Genomic_DNA"/>
</dbReference>
<dbReference type="Proteomes" id="UP000285768">
    <property type="component" value="Chromosome"/>
</dbReference>
<protein>
    <recommendedName>
        <fullName evidence="1">SURF1-like protein</fullName>
    </recommendedName>
</protein>
<feature type="transmembrane region" description="Helical" evidence="1">
    <location>
        <begin position="50"/>
        <end position="68"/>
    </location>
</feature>
<keyword evidence="4" id="KW-1185">Reference proteome</keyword>
<evidence type="ECO:0000256" key="1">
    <source>
        <dbReference type="RuleBase" id="RU363076"/>
    </source>
</evidence>
<sequence length="308" mass="33230">MSSTQPHPSGSADQPQPEPDAPQPTPQGRSKRPEYLGDPTLAQVMRRPRWILALVFAMLVAAVFAWLGQWQMDSAVRNAAVEEVDTETPRPLAEASDTLMGVTDEGAGVVVRLEGAFVPGDSRIVAPRLNDGENGAWVVGHLVTEGPDAEPGAHLAVAIGWAASEADAERAIETLEADPAFAEGRALEGRFMPPEGPQVPGAGEEPQVMRTMIPAFLANVWTGVDSPVYSGYLVLHDTGAAAPLLAEADLDPVDSVAPLPPETVNWLNIFYGVEWIVFAGFALFLWYRLTRDAWEKEHELKLLQAAQE</sequence>
<evidence type="ECO:0000313" key="4">
    <source>
        <dbReference type="Proteomes" id="UP000285768"/>
    </source>
</evidence>
<reference evidence="3 4" key="1">
    <citation type="submission" date="2019-01" db="EMBL/GenBank/DDBJ databases">
        <title>Leucobacter muris sp. nov. isolated from the nose of a laboratory mouse.</title>
        <authorList>
            <person name="Benga L."/>
            <person name="Sproeer C."/>
            <person name="Schumann P."/>
            <person name="Verbarg S."/>
            <person name="Bunk B."/>
            <person name="Engelhardt E."/>
            <person name="Benten P.M."/>
            <person name="Sager M."/>
        </authorList>
    </citation>
    <scope>NUCLEOTIDE SEQUENCE [LARGE SCALE GENOMIC DNA]</scope>
    <source>
        <strain evidence="3 4">DSM 101948</strain>
    </source>
</reference>
<comment type="subcellular location">
    <subcellularLocation>
        <location evidence="1">Cell membrane</location>
        <topology evidence="1">Multi-pass membrane protein</topology>
    </subcellularLocation>
</comment>
<keyword evidence="1" id="KW-0472">Membrane</keyword>
<proteinExistence type="inferred from homology"/>
<keyword evidence="1" id="KW-1003">Cell membrane</keyword>
<dbReference type="RefSeq" id="WP_128386463.1">
    <property type="nucleotide sequence ID" value="NZ_CP035037.1"/>
</dbReference>
<comment type="similarity">
    <text evidence="1">Belongs to the SURF1 family.</text>
</comment>
<name>A0ABX5QDY5_9MICO</name>
<dbReference type="Pfam" id="PF02104">
    <property type="entry name" value="SURF1"/>
    <property type="match status" value="1"/>
</dbReference>
<accession>A0ABX5QDY5</accession>
<dbReference type="InterPro" id="IPR002994">
    <property type="entry name" value="Surf1/Shy1"/>
</dbReference>
<feature type="region of interest" description="Disordered" evidence="2">
    <location>
        <begin position="1"/>
        <end position="35"/>
    </location>
</feature>
<evidence type="ECO:0000313" key="3">
    <source>
        <dbReference type="EMBL" id="QAB17261.1"/>
    </source>
</evidence>